<dbReference type="Pfam" id="PF05076">
    <property type="entry name" value="SUFU"/>
    <property type="match status" value="1"/>
</dbReference>
<evidence type="ECO:0000313" key="2">
    <source>
        <dbReference type="EMBL" id="QTE03099.1"/>
    </source>
</evidence>
<keyword evidence="3" id="KW-1185">Reference proteome</keyword>
<accession>A0ABX7U560</accession>
<dbReference type="EMBL" id="CP071839">
    <property type="protein sequence ID" value="QTE03099.1"/>
    <property type="molecule type" value="Genomic_DNA"/>
</dbReference>
<evidence type="ECO:0000259" key="1">
    <source>
        <dbReference type="Pfam" id="PF05076"/>
    </source>
</evidence>
<dbReference type="InterPro" id="IPR020941">
    <property type="entry name" value="SUFU-like_domain"/>
</dbReference>
<gene>
    <name evidence="2" type="ORF">S1361_37535</name>
</gene>
<reference evidence="2 3" key="1">
    <citation type="submission" date="2021-03" db="EMBL/GenBank/DDBJ databases">
        <title>Complete genome sequence of Streptomyces cyanogenus S136, producer of anticancer angucycline landomycin A.</title>
        <authorList>
            <person name="Hrab P."/>
            <person name="Ruckert C."/>
            <person name="Busche T."/>
            <person name="Ostash I."/>
            <person name="Kalinowski J."/>
            <person name="Fedorenko V."/>
            <person name="Yushchuk O."/>
            <person name="Ostash B."/>
        </authorList>
    </citation>
    <scope>NUCLEOTIDE SEQUENCE [LARGE SCALE GENOMIC DNA]</scope>
    <source>
        <strain evidence="2 3">S136</strain>
    </source>
</reference>
<sequence>MTAAAVSTAAASSPGPRTDSWAYITAGYSLPIGEPWLPGSHCDHLLISPPHLHGSCLERCPLADGHARILWVMPVTTAEMEYRRTDGHEALERLFDEYAIVPTDPRRPSVV</sequence>
<proteinExistence type="predicted"/>
<dbReference type="Proteomes" id="UP000663908">
    <property type="component" value="Chromosome"/>
</dbReference>
<dbReference type="RefSeq" id="WP_208036297.1">
    <property type="nucleotide sequence ID" value="NZ_CP071839.1"/>
</dbReference>
<evidence type="ECO:0000313" key="3">
    <source>
        <dbReference type="Proteomes" id="UP000663908"/>
    </source>
</evidence>
<protein>
    <submittedName>
        <fullName evidence="2">Suppressor of fused protein (SUFU)</fullName>
    </submittedName>
</protein>
<name>A0ABX7U560_STRCY</name>
<organism evidence="2 3">
    <name type="scientific">Streptomyces cyanogenus</name>
    <dbReference type="NCBI Taxonomy" id="80860"/>
    <lineage>
        <taxon>Bacteria</taxon>
        <taxon>Bacillati</taxon>
        <taxon>Actinomycetota</taxon>
        <taxon>Actinomycetes</taxon>
        <taxon>Kitasatosporales</taxon>
        <taxon>Streptomycetaceae</taxon>
        <taxon>Streptomyces</taxon>
    </lineage>
</organism>
<feature type="domain" description="Suppressor of fused-like" evidence="1">
    <location>
        <begin position="25"/>
        <end position="108"/>
    </location>
</feature>